<dbReference type="InterPro" id="IPR008207">
    <property type="entry name" value="Sig_transdc_His_kin_Hpt_dom"/>
</dbReference>
<dbReference type="GO" id="GO:0004672">
    <property type="term" value="F:protein kinase activity"/>
    <property type="evidence" value="ECO:0007669"/>
    <property type="project" value="UniProtKB-ARBA"/>
</dbReference>
<accession>A0A4R1K932</accession>
<organism evidence="4 5">
    <name type="scientific">Celerinatantimonas diazotrophica</name>
    <dbReference type="NCBI Taxonomy" id="412034"/>
    <lineage>
        <taxon>Bacteria</taxon>
        <taxon>Pseudomonadati</taxon>
        <taxon>Pseudomonadota</taxon>
        <taxon>Gammaproteobacteria</taxon>
        <taxon>Celerinatantimonadaceae</taxon>
        <taxon>Celerinatantimonas</taxon>
    </lineage>
</organism>
<sequence length="112" mass="12627">MQPLLCEKTLHQLADDIGPDLLPELFNVFVEENTPLLESLKSDCDHWDLPQLQSLSHTLKSSAASYGGLRLAELATQLDLACKLSDKVTIQTLLPEFIDVYTQTLEVIKQRY</sequence>
<evidence type="ECO:0000256" key="1">
    <source>
        <dbReference type="ARBA" id="ARBA00023012"/>
    </source>
</evidence>
<dbReference type="Proteomes" id="UP000295565">
    <property type="component" value="Unassembled WGS sequence"/>
</dbReference>
<dbReference type="AlphaFoldDB" id="A0A4R1K932"/>
<dbReference type="RefSeq" id="WP_131911437.1">
    <property type="nucleotide sequence ID" value="NZ_OU594967.1"/>
</dbReference>
<dbReference type="Gene3D" id="1.20.120.160">
    <property type="entry name" value="HPT domain"/>
    <property type="match status" value="1"/>
</dbReference>
<evidence type="ECO:0000259" key="3">
    <source>
        <dbReference type="PROSITE" id="PS50894"/>
    </source>
</evidence>
<dbReference type="GO" id="GO:0000160">
    <property type="term" value="P:phosphorelay signal transduction system"/>
    <property type="evidence" value="ECO:0007669"/>
    <property type="project" value="UniProtKB-KW"/>
</dbReference>
<feature type="modified residue" description="Phosphohistidine" evidence="2">
    <location>
        <position position="57"/>
    </location>
</feature>
<evidence type="ECO:0000313" key="5">
    <source>
        <dbReference type="Proteomes" id="UP000295565"/>
    </source>
</evidence>
<keyword evidence="2" id="KW-0597">Phosphoprotein</keyword>
<evidence type="ECO:0000313" key="4">
    <source>
        <dbReference type="EMBL" id="TCK60353.1"/>
    </source>
</evidence>
<dbReference type="SUPFAM" id="SSF47226">
    <property type="entry name" value="Histidine-containing phosphotransfer domain, HPT domain"/>
    <property type="match status" value="1"/>
</dbReference>
<feature type="domain" description="HPt" evidence="3">
    <location>
        <begin position="18"/>
        <end position="112"/>
    </location>
</feature>
<keyword evidence="1" id="KW-0902">Two-component regulatory system</keyword>
<protein>
    <submittedName>
        <fullName evidence="4">Two-component system phosphorelay protein LuxU</fullName>
    </submittedName>
</protein>
<dbReference type="Pfam" id="PF01627">
    <property type="entry name" value="Hpt"/>
    <property type="match status" value="1"/>
</dbReference>
<dbReference type="OrthoDB" id="6313555at2"/>
<comment type="caution">
    <text evidence="4">The sequence shown here is derived from an EMBL/GenBank/DDBJ whole genome shotgun (WGS) entry which is preliminary data.</text>
</comment>
<evidence type="ECO:0000256" key="2">
    <source>
        <dbReference type="PROSITE-ProRule" id="PRU00110"/>
    </source>
</evidence>
<dbReference type="EMBL" id="SMGD01000007">
    <property type="protein sequence ID" value="TCK60353.1"/>
    <property type="molecule type" value="Genomic_DNA"/>
</dbReference>
<gene>
    <name evidence="4" type="ORF">EV690_0583</name>
</gene>
<proteinExistence type="predicted"/>
<reference evidence="4 5" key="1">
    <citation type="submission" date="2019-03" db="EMBL/GenBank/DDBJ databases">
        <title>Genomic Encyclopedia of Type Strains, Phase IV (KMG-IV): sequencing the most valuable type-strain genomes for metagenomic binning, comparative biology and taxonomic classification.</title>
        <authorList>
            <person name="Goeker M."/>
        </authorList>
    </citation>
    <scope>NUCLEOTIDE SEQUENCE [LARGE SCALE GENOMIC DNA]</scope>
    <source>
        <strain evidence="4 5">DSM 18577</strain>
    </source>
</reference>
<dbReference type="InterPro" id="IPR036641">
    <property type="entry name" value="HPT_dom_sf"/>
</dbReference>
<keyword evidence="5" id="KW-1185">Reference proteome</keyword>
<name>A0A4R1K932_9GAMM</name>
<dbReference type="PROSITE" id="PS50894">
    <property type="entry name" value="HPT"/>
    <property type="match status" value="1"/>
</dbReference>